<organism evidence="2 3">
    <name type="scientific">Haemonchus contortus</name>
    <name type="common">Barber pole worm</name>
    <dbReference type="NCBI Taxonomy" id="6289"/>
    <lineage>
        <taxon>Eukaryota</taxon>
        <taxon>Metazoa</taxon>
        <taxon>Ecdysozoa</taxon>
        <taxon>Nematoda</taxon>
        <taxon>Chromadorea</taxon>
        <taxon>Rhabditida</taxon>
        <taxon>Rhabditina</taxon>
        <taxon>Rhabditomorpha</taxon>
        <taxon>Strongyloidea</taxon>
        <taxon>Trichostrongylidae</taxon>
        <taxon>Haemonchus</taxon>
    </lineage>
</organism>
<reference evidence="3" key="1">
    <citation type="submission" date="2020-12" db="UniProtKB">
        <authorList>
            <consortium name="WormBaseParasite"/>
        </authorList>
    </citation>
    <scope>IDENTIFICATION</scope>
    <source>
        <strain evidence="3">MHco3</strain>
    </source>
</reference>
<proteinExistence type="predicted"/>
<feature type="coiled-coil region" evidence="1">
    <location>
        <begin position="166"/>
        <end position="193"/>
    </location>
</feature>
<dbReference type="Proteomes" id="UP000025227">
    <property type="component" value="Unplaced"/>
</dbReference>
<sequence>ERCRKPHNEDDPSARRGDSLSGWFDICMQLAETWNDPKSDIGTRGHRGAVLLSPTDKGLLQFQCVDDCFSKTTLSDSQGIQFPGANGRQLIGNPWMAWKTASIFIRKELSTMQKVEQVRNRAVSLDTEALRKVLMVAYSVCTEWTEFICTTMSIAKHESIDQNCVIDLYRIAFEDLKKELQKDEREARSLKKGPTGFAAPEEALLMERDASKGGLTAKVVSTYKQLRNTLEDWTTFAIWVIALPVENRGDKKIICDILRIAKSHSDNGRKIVTA</sequence>
<dbReference type="AlphaFoldDB" id="A0A7I4XVL3"/>
<name>A0A7I4XVL3_HAECO</name>
<keyword evidence="2" id="KW-1185">Reference proteome</keyword>
<dbReference type="OrthoDB" id="5863609at2759"/>
<dbReference type="WBParaSite" id="HCON_00017120-00001">
    <property type="protein sequence ID" value="HCON_00017120-00001"/>
    <property type="gene ID" value="HCON_00017120"/>
</dbReference>
<evidence type="ECO:0000256" key="1">
    <source>
        <dbReference type="SAM" id="Coils"/>
    </source>
</evidence>
<accession>A0A7I4XVL3</accession>
<evidence type="ECO:0000313" key="3">
    <source>
        <dbReference type="WBParaSite" id="HCON_00017120-00001"/>
    </source>
</evidence>
<evidence type="ECO:0000313" key="2">
    <source>
        <dbReference type="Proteomes" id="UP000025227"/>
    </source>
</evidence>
<keyword evidence="1" id="KW-0175">Coiled coil</keyword>
<protein>
    <submittedName>
        <fullName evidence="3">Nuclear pore complex protein</fullName>
    </submittedName>
</protein>